<organism evidence="2 3">
    <name type="scientific">Rhizobium azibense</name>
    <dbReference type="NCBI Taxonomy" id="1136135"/>
    <lineage>
        <taxon>Bacteria</taxon>
        <taxon>Pseudomonadati</taxon>
        <taxon>Pseudomonadota</taxon>
        <taxon>Alphaproteobacteria</taxon>
        <taxon>Hyphomicrobiales</taxon>
        <taxon>Rhizobiaceae</taxon>
        <taxon>Rhizobium/Agrobacterium group</taxon>
        <taxon>Rhizobium</taxon>
    </lineage>
</organism>
<dbReference type="Proteomes" id="UP000295547">
    <property type="component" value="Unassembled WGS sequence"/>
</dbReference>
<proteinExistence type="predicted"/>
<keyword evidence="4" id="KW-1185">Reference proteome</keyword>
<dbReference type="EMBL" id="SMBK01000003">
    <property type="protein sequence ID" value="TCU39335.1"/>
    <property type="molecule type" value="Genomic_DNA"/>
</dbReference>
<comment type="caution">
    <text evidence="2">The sequence shown here is derived from an EMBL/GenBank/DDBJ whole genome shotgun (WGS) entry which is preliminary data.</text>
</comment>
<name>A0A4V6P1G7_9HYPH</name>
<dbReference type="AlphaFoldDB" id="A0A4V6P1G7"/>
<evidence type="ECO:0000313" key="2">
    <source>
        <dbReference type="EMBL" id="TCU39335.1"/>
    </source>
</evidence>
<evidence type="ECO:0000313" key="3">
    <source>
        <dbReference type="Proteomes" id="UP000295507"/>
    </source>
</evidence>
<reference evidence="3 4" key="1">
    <citation type="submission" date="2019-03" db="EMBL/GenBank/DDBJ databases">
        <title>Genomic Encyclopedia of Type Strains, Phase IV (KMG-V): Genome sequencing to study the core and pangenomes of soil and plant-associated prokaryotes.</title>
        <authorList>
            <person name="Whitman W."/>
        </authorList>
    </citation>
    <scope>NUCLEOTIDE SEQUENCE [LARGE SCALE GENOMIC DNA]</scope>
    <source>
        <strain evidence="1 4">Gr42</strain>
        <strain evidence="2 3">IE4868</strain>
    </source>
</reference>
<gene>
    <name evidence="2" type="ORF">EV129_103181</name>
    <name evidence="1" type="ORF">EV130_106179</name>
</gene>
<accession>A0A4V6P1G7</accession>
<evidence type="ECO:0000313" key="1">
    <source>
        <dbReference type="EMBL" id="TCU24587.1"/>
    </source>
</evidence>
<protein>
    <submittedName>
        <fullName evidence="2">Uncharacterized protein</fullName>
    </submittedName>
</protein>
<dbReference type="RefSeq" id="WP_257788712.1">
    <property type="nucleotide sequence ID" value="NZ_SMBJ01000006.1"/>
</dbReference>
<evidence type="ECO:0000313" key="4">
    <source>
        <dbReference type="Proteomes" id="UP000295547"/>
    </source>
</evidence>
<dbReference type="Proteomes" id="UP000295507">
    <property type="component" value="Unassembled WGS sequence"/>
</dbReference>
<sequence length="43" mass="4710">MSRPLLIEIAVCTYPWGSLRAARIKPAAMALQTPVSAVRRVSQ</sequence>
<dbReference type="EMBL" id="SMBJ01000006">
    <property type="protein sequence ID" value="TCU24587.1"/>
    <property type="molecule type" value="Genomic_DNA"/>
</dbReference>